<dbReference type="InterPro" id="IPR006963">
    <property type="entry name" value="Mopterin_OxRdtase_4Fe-4S_dom"/>
</dbReference>
<evidence type="ECO:0000259" key="20">
    <source>
        <dbReference type="PROSITE" id="PS50902"/>
    </source>
</evidence>
<dbReference type="InterPro" id="IPR017938">
    <property type="entry name" value="Riboflavin_synthase-like_b-brl"/>
</dbReference>
<dbReference type="InterPro" id="IPR039261">
    <property type="entry name" value="FNR_nucleotide-bd"/>
</dbReference>
<accession>A0A4V6PIF0</accession>
<dbReference type="SUPFAM" id="SSF50692">
    <property type="entry name" value="ADC-like"/>
    <property type="match status" value="1"/>
</dbReference>
<dbReference type="InterPro" id="IPR009010">
    <property type="entry name" value="Asp_de-COase-like_dom_sf"/>
</dbReference>
<dbReference type="Gene3D" id="3.40.50.80">
    <property type="entry name" value="Nucleotide-binding domain of ferredoxin-NADP reductase (FNR) module"/>
    <property type="match status" value="1"/>
</dbReference>
<evidence type="ECO:0000256" key="14">
    <source>
        <dbReference type="ARBA" id="ARBA00023002"/>
    </source>
</evidence>
<evidence type="ECO:0000256" key="16">
    <source>
        <dbReference type="ARBA" id="ARBA00023014"/>
    </source>
</evidence>
<dbReference type="Gene3D" id="3.40.228.10">
    <property type="entry name" value="Dimethylsulfoxide Reductase, domain 2"/>
    <property type="match status" value="1"/>
</dbReference>
<feature type="domain" description="4Fe-4S Mo/W bis-MGD-type" evidence="22">
    <location>
        <begin position="6"/>
        <end position="68"/>
    </location>
</feature>
<keyword evidence="8" id="KW-0500">Molybdenum</keyword>
<dbReference type="InterPro" id="IPR003097">
    <property type="entry name" value="CysJ-like_FAD-binding"/>
</dbReference>
<evidence type="ECO:0000256" key="12">
    <source>
        <dbReference type="ARBA" id="ARBA00022827"/>
    </source>
</evidence>
<dbReference type="PROSITE" id="PS51384">
    <property type="entry name" value="FAD_FR"/>
    <property type="match status" value="1"/>
</dbReference>
<dbReference type="InterPro" id="IPR001709">
    <property type="entry name" value="Flavoprot_Pyr_Nucl_cyt_Rdtase"/>
</dbReference>
<organism evidence="23 24">
    <name type="scientific">Arthrobacter terricola</name>
    <dbReference type="NCBI Taxonomy" id="2547396"/>
    <lineage>
        <taxon>Bacteria</taxon>
        <taxon>Bacillati</taxon>
        <taxon>Actinomycetota</taxon>
        <taxon>Actinomycetes</taxon>
        <taxon>Micrococcales</taxon>
        <taxon>Micrococcaceae</taxon>
        <taxon>Arthrobacter</taxon>
    </lineage>
</organism>
<dbReference type="PROSITE" id="PS50902">
    <property type="entry name" value="FLAVODOXIN_LIKE"/>
    <property type="match status" value="1"/>
</dbReference>
<dbReference type="PROSITE" id="PS00551">
    <property type="entry name" value="MOLYBDOPTERIN_PROK_1"/>
    <property type="match status" value="1"/>
</dbReference>
<dbReference type="CDD" id="cd02754">
    <property type="entry name" value="MopB_Nitrate-R-NapA-like"/>
    <property type="match status" value="1"/>
</dbReference>
<comment type="caution">
    <text evidence="23">The sequence shown here is derived from an EMBL/GenBank/DDBJ whole genome shotgun (WGS) entry which is preliminary data.</text>
</comment>
<feature type="domain" description="FAD-binding FR-type" evidence="21">
    <location>
        <begin position="1088"/>
        <end position="1304"/>
    </location>
</feature>
<dbReference type="Gene3D" id="2.40.40.20">
    <property type="match status" value="1"/>
</dbReference>
<dbReference type="InterPro" id="IPR001433">
    <property type="entry name" value="OxRdtase_FAD/NAD-bd"/>
</dbReference>
<comment type="similarity">
    <text evidence="5">Belongs to the prokaryotic molybdopterin-containing oxidoreductase family. NasA/NapA/NarB subfamily.</text>
</comment>
<dbReference type="SUPFAM" id="SSF53706">
    <property type="entry name" value="Formate dehydrogenase/DMSO reductase, domains 1-3"/>
    <property type="match status" value="1"/>
</dbReference>
<evidence type="ECO:0000256" key="18">
    <source>
        <dbReference type="ARBA" id="ARBA00052219"/>
    </source>
</evidence>
<dbReference type="Pfam" id="PF04879">
    <property type="entry name" value="Molybdop_Fe4S4"/>
    <property type="match status" value="1"/>
</dbReference>
<dbReference type="InterPro" id="IPR041957">
    <property type="entry name" value="CT_Nitrate-R-NapA-like"/>
</dbReference>
<evidence type="ECO:0000256" key="7">
    <source>
        <dbReference type="ARBA" id="ARBA00022485"/>
    </source>
</evidence>
<evidence type="ECO:0000259" key="21">
    <source>
        <dbReference type="PROSITE" id="PS51384"/>
    </source>
</evidence>
<evidence type="ECO:0000256" key="5">
    <source>
        <dbReference type="ARBA" id="ARBA00008747"/>
    </source>
</evidence>
<dbReference type="Gene3D" id="3.40.50.740">
    <property type="match status" value="1"/>
</dbReference>
<keyword evidence="13" id="KW-0521">NADP</keyword>
<keyword evidence="15" id="KW-0408">Iron</keyword>
<dbReference type="FunFam" id="2.40.40.20:FF:000005">
    <property type="entry name" value="Periplasmic nitrate reductase"/>
    <property type="match status" value="1"/>
</dbReference>
<feature type="compositionally biased region" description="Low complexity" evidence="19">
    <location>
        <begin position="857"/>
        <end position="867"/>
    </location>
</feature>
<comment type="catalytic activity">
    <reaction evidence="18">
        <text>hydrogen sulfide + 3 NADP(+) + 3 H2O = sulfite + 3 NADPH + 4 H(+)</text>
        <dbReference type="Rhea" id="RHEA:13801"/>
        <dbReference type="ChEBI" id="CHEBI:15377"/>
        <dbReference type="ChEBI" id="CHEBI:15378"/>
        <dbReference type="ChEBI" id="CHEBI:17359"/>
        <dbReference type="ChEBI" id="CHEBI:29919"/>
        <dbReference type="ChEBI" id="CHEBI:57783"/>
        <dbReference type="ChEBI" id="CHEBI:58349"/>
        <dbReference type="EC" id="1.8.1.2"/>
    </reaction>
</comment>
<dbReference type="Gene3D" id="3.40.50.360">
    <property type="match status" value="1"/>
</dbReference>
<dbReference type="EMBL" id="SMRU01000016">
    <property type="protein sequence ID" value="TDF94244.1"/>
    <property type="molecule type" value="Genomic_DNA"/>
</dbReference>
<dbReference type="InterPro" id="IPR027467">
    <property type="entry name" value="MopterinOxRdtase_cofactor_BS"/>
</dbReference>
<dbReference type="OrthoDB" id="7376058at2"/>
<dbReference type="GO" id="GO:0051539">
    <property type="term" value="F:4 iron, 4 sulfur cluster binding"/>
    <property type="evidence" value="ECO:0007669"/>
    <property type="project" value="UniProtKB-KW"/>
</dbReference>
<dbReference type="Pfam" id="PF00667">
    <property type="entry name" value="FAD_binding_1"/>
    <property type="match status" value="1"/>
</dbReference>
<dbReference type="PANTHER" id="PTHR43105:SF9">
    <property type="entry name" value="NADPH-FE(3+) OXIDOREDUCTASE SUBUNIT ALPHA"/>
    <property type="match status" value="1"/>
</dbReference>
<dbReference type="Gene3D" id="2.40.30.10">
    <property type="entry name" value="Translation factors"/>
    <property type="match status" value="1"/>
</dbReference>
<keyword evidence="12" id="KW-0274">FAD</keyword>
<dbReference type="SMART" id="SM00926">
    <property type="entry name" value="Molybdop_Fe4S4"/>
    <property type="match status" value="1"/>
</dbReference>
<name>A0A4V6PIF0_9MICC</name>
<evidence type="ECO:0000313" key="24">
    <source>
        <dbReference type="Proteomes" id="UP000295511"/>
    </source>
</evidence>
<dbReference type="Proteomes" id="UP000295511">
    <property type="component" value="Unassembled WGS sequence"/>
</dbReference>
<dbReference type="PROSITE" id="PS51669">
    <property type="entry name" value="4FE4S_MOW_BIS_MGD"/>
    <property type="match status" value="1"/>
</dbReference>
<dbReference type="InterPro" id="IPR017927">
    <property type="entry name" value="FAD-bd_FR_type"/>
</dbReference>
<comment type="cofactor">
    <cofactor evidence="1">
        <name>FMN</name>
        <dbReference type="ChEBI" id="CHEBI:58210"/>
    </cofactor>
</comment>
<evidence type="ECO:0000313" key="23">
    <source>
        <dbReference type="EMBL" id="TDF94244.1"/>
    </source>
</evidence>
<evidence type="ECO:0000256" key="8">
    <source>
        <dbReference type="ARBA" id="ARBA00022505"/>
    </source>
</evidence>
<dbReference type="FunFam" id="3.40.228.10:FF:000002">
    <property type="entry name" value="Formate dehydrogenase subunit alpha"/>
    <property type="match status" value="1"/>
</dbReference>
<dbReference type="Pfam" id="PF00384">
    <property type="entry name" value="Molybdopterin"/>
    <property type="match status" value="1"/>
</dbReference>
<keyword evidence="10" id="KW-0288">FMN</keyword>
<dbReference type="SUPFAM" id="SSF52343">
    <property type="entry name" value="Ferredoxin reductase-like, C-terminal NADP-linked domain"/>
    <property type="match status" value="1"/>
</dbReference>
<dbReference type="Gene3D" id="2.20.25.90">
    <property type="entry name" value="ADC-like domains"/>
    <property type="match status" value="1"/>
</dbReference>
<dbReference type="PRINTS" id="PR00371">
    <property type="entry name" value="FPNCR"/>
</dbReference>
<evidence type="ECO:0000256" key="4">
    <source>
        <dbReference type="ARBA" id="ARBA00001974"/>
    </source>
</evidence>
<feature type="region of interest" description="Disordered" evidence="19">
    <location>
        <begin position="857"/>
        <end position="888"/>
    </location>
</feature>
<keyword evidence="11" id="KW-0479">Metal-binding</keyword>
<evidence type="ECO:0000256" key="9">
    <source>
        <dbReference type="ARBA" id="ARBA00022630"/>
    </source>
</evidence>
<protein>
    <recommendedName>
        <fullName evidence="6">assimilatory sulfite reductase (NADPH)</fullName>
        <ecNumber evidence="6">1.8.1.2</ecNumber>
    </recommendedName>
</protein>
<dbReference type="EC" id="1.8.1.2" evidence="6"/>
<dbReference type="InterPro" id="IPR001094">
    <property type="entry name" value="Flavdoxin-like"/>
</dbReference>
<reference evidence="23 24" key="1">
    <citation type="submission" date="2019-03" db="EMBL/GenBank/DDBJ databases">
        <title>Whole genome sequence of Arthrobacter sp JH1-1.</title>
        <authorList>
            <person name="Trinh H.N."/>
        </authorList>
    </citation>
    <scope>NUCLEOTIDE SEQUENCE [LARGE SCALE GENOMIC DNA]</scope>
    <source>
        <strain evidence="23 24">JH1-1</strain>
    </source>
</reference>
<dbReference type="FunFam" id="3.40.50.80:FF:000001">
    <property type="entry name" value="NADPH--cytochrome P450 reductase 1"/>
    <property type="match status" value="1"/>
</dbReference>
<dbReference type="PROSITE" id="PS00932">
    <property type="entry name" value="MOLYBDOPTERIN_PROK_3"/>
    <property type="match status" value="1"/>
</dbReference>
<dbReference type="SUPFAM" id="SSF52218">
    <property type="entry name" value="Flavoproteins"/>
    <property type="match status" value="1"/>
</dbReference>
<dbReference type="GO" id="GO:0004783">
    <property type="term" value="F:sulfite reductase (NADPH) activity"/>
    <property type="evidence" value="ECO:0007669"/>
    <property type="project" value="UniProtKB-EC"/>
</dbReference>
<dbReference type="InterPro" id="IPR006655">
    <property type="entry name" value="Mopterin_OxRdtase_prok_CS"/>
</dbReference>
<dbReference type="InterPro" id="IPR023173">
    <property type="entry name" value="NADPH_Cyt_P450_Rdtase_alpha"/>
</dbReference>
<dbReference type="GO" id="GO:0042128">
    <property type="term" value="P:nitrate assimilation"/>
    <property type="evidence" value="ECO:0007669"/>
    <property type="project" value="UniProtKB-KW"/>
</dbReference>
<sequence length="1455" mass="156260">MAGTSEKTVKTLCGYCGVGCGLVLEIGKDPKTGRTRAIKSIGNKEHPTNFGRLCTKGATTADMLAGPGRMETAFIRGARGEEPKALDVDAAISDTARKLRAILDTHGPDAISLYVSGQMSLEAQYLANKLTKGFIGTNQIESNSRLCMASAGSGYKLSLGADGPPGSYQDFDKADVFFVAGANMADCHPILFLRLMDRVKAGAKLIVVDPRRNNTADKADLFLQIKPGTDLALLNGLMHLLVENGHTDADFIAEFTEGFEAMPEFLADYTPEKVAGITGIPEADIRQAAQWIGEAGEWMSCWTMGLNQSTHGTWNTNAIVNLHLATGAICRPGSGPFSLTGQPNAMGGREMGYMGPGLPGQRAAINAEDREFVEKAWGIPAGSIRTETGAGTIDMFQRMAEGQIKACWIICTNPVATVANRKTVLAGLEAAELVITQDAFRETETNEYADVMLPAALWTESEGVMINSERNLTLFQPATQAPGQSLPDWQIIARVACEMGFADAFSYANAEEVFEEIKDFWNPKTGYDLRGVSYSRLRETPVQWPAATADGSDRNPIRYVNDGVSQKLLVREDGTVPRLAFPTASGRASFFARPHMAPAEMPDDDYPVLLNTGRLAHQWHTMTKTGKVAKLNKLNPGPFVEIHPDDADRLGIVDKDQVEVASRRGRAVLPAVVTDRVRPGNCFAPFHWNDVFGEYLSINAVTNDAIDPISQQPEFKACAVTLSKVKSAPAVEYAAAGAAEAPATPASNHEPIGPAPAMEVAAVTQGQVLARILGHQAQPAPQFTPAGHAYLSGMLAALDAGAASLTGGAPALPANAPFDSATRMFVDGMLAGMYSRSYVPGPEALEPSTLGPAVVRPQAATATSTPAMPAPAPAPAAPPSSSTEQEPAAPPVLVLWASQTGNAEEFAAQCAAELSGAGRPAEMRCMDDVDVATLAGTAELLIVTSTTGDGEAPDNGSSFWDAISAESAPTLAGTRYSVLGFGDSSYDDFCGYARKLDARLAELGATRIAPRTDCEPDFEEPAGNWLATIQVALATEAPADVEPGTALAAPLGVPSEGRATVAAPAPAPAKVPHLVEPGSAEPSGFTRKAPLSTLLVRNESLSRPGASKDVRQFGFHLPEGSLSYEAGDALGVWPRNNPRLVAEWLERTGLDRSTPVTLPEHGTMALETALRERLDITKITPDFLRFVVDRTHDKELASLLRPENKAALAEWLWARQPADVLKSLKVRATADEWLTVLKPLQPRLYSISSSPKTDPREVQLTVSAVRYGCEGTPRFGVCSTFLADHVEDDNVSIYIQKASNFRPPSTSETPMIMVGPGTGIAPFRGFLHERQALGHTGPNWLFFGEQHAETDFYYRDEITAMHSDGFLTRLDLAFSRDQAEKIYVQDRMREHGAEIWRWLEAGAHFYVCGDASRMAKDVDKSLAAIAMDHGRLSEIEAKAYLKHLAAKKRYVRDVY</sequence>
<evidence type="ECO:0000256" key="19">
    <source>
        <dbReference type="SAM" id="MobiDB-lite"/>
    </source>
</evidence>
<dbReference type="Pfam" id="PF00175">
    <property type="entry name" value="NAD_binding_1"/>
    <property type="match status" value="1"/>
</dbReference>
<keyword evidence="14" id="KW-0560">Oxidoreductase</keyword>
<evidence type="ECO:0000256" key="11">
    <source>
        <dbReference type="ARBA" id="ARBA00022723"/>
    </source>
</evidence>
<dbReference type="SUPFAM" id="SSF63380">
    <property type="entry name" value="Riboflavin synthase domain-like"/>
    <property type="match status" value="1"/>
</dbReference>
<comment type="cofactor">
    <cofactor evidence="4">
        <name>FAD</name>
        <dbReference type="ChEBI" id="CHEBI:57692"/>
    </cofactor>
</comment>
<dbReference type="Gene3D" id="1.20.990.10">
    <property type="entry name" value="NADPH-cytochrome p450 Reductase, Chain A, domain 3"/>
    <property type="match status" value="1"/>
</dbReference>
<dbReference type="GO" id="GO:0010181">
    <property type="term" value="F:FMN binding"/>
    <property type="evidence" value="ECO:0007669"/>
    <property type="project" value="InterPro"/>
</dbReference>
<dbReference type="PRINTS" id="PR00369">
    <property type="entry name" value="FLAVODOXIN"/>
</dbReference>
<keyword evidence="24" id="KW-1185">Reference proteome</keyword>
<keyword evidence="17" id="KW-0534">Nitrate assimilation</keyword>
<evidence type="ECO:0000256" key="13">
    <source>
        <dbReference type="ARBA" id="ARBA00022857"/>
    </source>
</evidence>
<dbReference type="GO" id="GO:0043546">
    <property type="term" value="F:molybdopterin cofactor binding"/>
    <property type="evidence" value="ECO:0007669"/>
    <property type="project" value="InterPro"/>
</dbReference>
<dbReference type="CDD" id="cd02791">
    <property type="entry name" value="MopB_CT_Nitrate-R-NapA-like"/>
    <property type="match status" value="1"/>
</dbReference>
<feature type="domain" description="Flavodoxin-like" evidence="20">
    <location>
        <begin position="892"/>
        <end position="1030"/>
    </location>
</feature>
<dbReference type="InterPro" id="IPR006656">
    <property type="entry name" value="Mopterin_OxRdtase"/>
</dbReference>
<dbReference type="Pfam" id="PF01568">
    <property type="entry name" value="Molydop_binding"/>
    <property type="match status" value="1"/>
</dbReference>
<dbReference type="GO" id="GO:0016020">
    <property type="term" value="C:membrane"/>
    <property type="evidence" value="ECO:0007669"/>
    <property type="project" value="TreeGrafter"/>
</dbReference>
<dbReference type="GO" id="GO:0046872">
    <property type="term" value="F:metal ion binding"/>
    <property type="evidence" value="ECO:0007669"/>
    <property type="project" value="UniProtKB-KW"/>
</dbReference>
<dbReference type="InterPro" id="IPR006657">
    <property type="entry name" value="MoPterin_dinucl-bd_dom"/>
</dbReference>
<dbReference type="InterPro" id="IPR008254">
    <property type="entry name" value="Flavodoxin/NO_synth"/>
</dbReference>
<dbReference type="InterPro" id="IPR029039">
    <property type="entry name" value="Flavoprotein-like_sf"/>
</dbReference>
<evidence type="ECO:0000256" key="1">
    <source>
        <dbReference type="ARBA" id="ARBA00001917"/>
    </source>
</evidence>
<evidence type="ECO:0000256" key="17">
    <source>
        <dbReference type="ARBA" id="ARBA00023063"/>
    </source>
</evidence>
<keyword evidence="9" id="KW-0285">Flavoprotein</keyword>
<keyword evidence="16" id="KW-0411">Iron-sulfur</keyword>
<dbReference type="Pfam" id="PF00258">
    <property type="entry name" value="Flavodoxin_1"/>
    <property type="match status" value="1"/>
</dbReference>
<evidence type="ECO:0000256" key="10">
    <source>
        <dbReference type="ARBA" id="ARBA00022643"/>
    </source>
</evidence>
<evidence type="ECO:0000256" key="2">
    <source>
        <dbReference type="ARBA" id="ARBA00001942"/>
    </source>
</evidence>
<gene>
    <name evidence="23" type="ORF">E1809_14215</name>
</gene>
<evidence type="ECO:0000256" key="15">
    <source>
        <dbReference type="ARBA" id="ARBA00023004"/>
    </source>
</evidence>
<keyword evidence="7" id="KW-0004">4Fe-4S</keyword>
<dbReference type="InterPro" id="IPR050123">
    <property type="entry name" value="Prok_molybdopt-oxidoreductase"/>
</dbReference>
<dbReference type="CDD" id="cd06199">
    <property type="entry name" value="SiR"/>
    <property type="match status" value="1"/>
</dbReference>
<proteinExistence type="inferred from homology"/>
<dbReference type="PANTHER" id="PTHR43105">
    <property type="entry name" value="RESPIRATORY NITRATE REDUCTASE"/>
    <property type="match status" value="1"/>
</dbReference>
<comment type="cofactor">
    <cofactor evidence="2">
        <name>Mo-bis(molybdopterin guanine dinucleotide)</name>
        <dbReference type="ChEBI" id="CHEBI:60539"/>
    </cofactor>
</comment>
<comment type="cofactor">
    <cofactor evidence="3">
        <name>[4Fe-4S] cluster</name>
        <dbReference type="ChEBI" id="CHEBI:49883"/>
    </cofactor>
</comment>
<evidence type="ECO:0000259" key="22">
    <source>
        <dbReference type="PROSITE" id="PS51669"/>
    </source>
</evidence>
<dbReference type="RefSeq" id="WP_133204897.1">
    <property type="nucleotide sequence ID" value="NZ_SMRU01000016.1"/>
</dbReference>
<feature type="compositionally biased region" description="Pro residues" evidence="19">
    <location>
        <begin position="868"/>
        <end position="878"/>
    </location>
</feature>
<evidence type="ECO:0000256" key="3">
    <source>
        <dbReference type="ARBA" id="ARBA00001966"/>
    </source>
</evidence>
<evidence type="ECO:0000256" key="6">
    <source>
        <dbReference type="ARBA" id="ARBA00012604"/>
    </source>
</evidence>